<dbReference type="AlphaFoldDB" id="A0A1I1NXP5"/>
<protein>
    <submittedName>
        <fullName evidence="1">Uncharacterized protein</fullName>
    </submittedName>
</protein>
<dbReference type="Proteomes" id="UP000182192">
    <property type="component" value="Unassembled WGS sequence"/>
</dbReference>
<evidence type="ECO:0000313" key="2">
    <source>
        <dbReference type="Proteomes" id="UP000182192"/>
    </source>
</evidence>
<organism evidence="1 2">
    <name type="scientific">Ruminococcus albus</name>
    <dbReference type="NCBI Taxonomy" id="1264"/>
    <lineage>
        <taxon>Bacteria</taxon>
        <taxon>Bacillati</taxon>
        <taxon>Bacillota</taxon>
        <taxon>Clostridia</taxon>
        <taxon>Eubacteriales</taxon>
        <taxon>Oscillospiraceae</taxon>
        <taxon>Ruminococcus</taxon>
    </lineage>
</organism>
<evidence type="ECO:0000313" key="1">
    <source>
        <dbReference type="EMBL" id="SFC98480.1"/>
    </source>
</evidence>
<dbReference type="EMBL" id="FOKQ01000028">
    <property type="protein sequence ID" value="SFC98480.1"/>
    <property type="molecule type" value="Genomic_DNA"/>
</dbReference>
<accession>A0A1I1NXP5</accession>
<proteinExistence type="predicted"/>
<reference evidence="1 2" key="1">
    <citation type="submission" date="2016-10" db="EMBL/GenBank/DDBJ databases">
        <authorList>
            <person name="de Groot N.N."/>
        </authorList>
    </citation>
    <scope>NUCLEOTIDE SEQUENCE [LARGE SCALE GENOMIC DNA]</scope>
    <source>
        <strain evidence="1 2">AR67</strain>
    </source>
</reference>
<name>A0A1I1NXP5_RUMAL</name>
<sequence length="87" mass="9831">MLASQRIPKCATVCRRTNYSQNNFVVSEINGSSSRTTQSLLVDFSTQGTMCENLQSTDHSQYPTIPTNPARHFFIMSIHLSDEIFTQ</sequence>
<gene>
    <name evidence="1" type="ORF">SAMN02910406_02801</name>
</gene>